<dbReference type="EMBL" id="JAGMUV010000007">
    <property type="protein sequence ID" value="KAH7148234.1"/>
    <property type="molecule type" value="Genomic_DNA"/>
</dbReference>
<dbReference type="AlphaFoldDB" id="A0A9P9J391"/>
<keyword evidence="2" id="KW-1185">Reference proteome</keyword>
<evidence type="ECO:0000313" key="1">
    <source>
        <dbReference type="EMBL" id="KAH7148234.1"/>
    </source>
</evidence>
<accession>A0A9P9J391</accession>
<organism evidence="1 2">
    <name type="scientific">Dactylonectria macrodidyma</name>
    <dbReference type="NCBI Taxonomy" id="307937"/>
    <lineage>
        <taxon>Eukaryota</taxon>
        <taxon>Fungi</taxon>
        <taxon>Dikarya</taxon>
        <taxon>Ascomycota</taxon>
        <taxon>Pezizomycotina</taxon>
        <taxon>Sordariomycetes</taxon>
        <taxon>Hypocreomycetidae</taxon>
        <taxon>Hypocreales</taxon>
        <taxon>Nectriaceae</taxon>
        <taxon>Dactylonectria</taxon>
    </lineage>
</organism>
<dbReference type="Proteomes" id="UP000738349">
    <property type="component" value="Unassembled WGS sequence"/>
</dbReference>
<name>A0A9P9J391_9HYPO</name>
<dbReference type="OrthoDB" id="4636359at2759"/>
<evidence type="ECO:0000313" key="2">
    <source>
        <dbReference type="Proteomes" id="UP000738349"/>
    </source>
</evidence>
<protein>
    <submittedName>
        <fullName evidence="1">Uncharacterized protein</fullName>
    </submittedName>
</protein>
<sequence>MDPFNKLPAEIRLHICSWLRIRSKRAILLLVQASPVMLRQYITSKAHIARTALLYDLDDDMIQDAMKIILFPYWKTTIADVPVSRYRSSWAGKQLLDPFKTHDRILIEKMDKLYSRLLLFIEDYLTKAMAAFPPREYLCLPDISSIHGHLMFRGEAICPRFDVANLTTQERRRLLKAFLRFELICKTCYERKPGQFSRAFKPLLKYGGRKFRPSEREAIQCVNKYLESLYGAMFAQCGDSWLPDTPEGSLSSCTTGLLYPDTLYVNANVYASDAGFGDSQNRNAQALACCGFDLFTALLPFTTCGRHGWDRLGGWLRDIDKTTRDMGFPYHVPSPDGLPLTRYDKGVKDKNYQRGPGMYQLLYPRIADTSTLHRNIYRQRAWVFFDDARLYPTSSPGPHFPTSDDLEELSMEEAGNEQWFSNPGAVRAQHRSRKWHDKQCWGVHNDQRVNEPQDLDREMEHLVPLPPLSLQSEEGIFGELAPFWQ</sequence>
<gene>
    <name evidence="1" type="ORF">EDB81DRAFT_932578</name>
</gene>
<comment type="caution">
    <text evidence="1">The sequence shown here is derived from an EMBL/GenBank/DDBJ whole genome shotgun (WGS) entry which is preliminary data.</text>
</comment>
<reference evidence="1" key="1">
    <citation type="journal article" date="2021" name="Nat. Commun.">
        <title>Genetic determinants of endophytism in the Arabidopsis root mycobiome.</title>
        <authorList>
            <person name="Mesny F."/>
            <person name="Miyauchi S."/>
            <person name="Thiergart T."/>
            <person name="Pickel B."/>
            <person name="Atanasova L."/>
            <person name="Karlsson M."/>
            <person name="Huettel B."/>
            <person name="Barry K.W."/>
            <person name="Haridas S."/>
            <person name="Chen C."/>
            <person name="Bauer D."/>
            <person name="Andreopoulos W."/>
            <person name="Pangilinan J."/>
            <person name="LaButti K."/>
            <person name="Riley R."/>
            <person name="Lipzen A."/>
            <person name="Clum A."/>
            <person name="Drula E."/>
            <person name="Henrissat B."/>
            <person name="Kohler A."/>
            <person name="Grigoriev I.V."/>
            <person name="Martin F.M."/>
            <person name="Hacquard S."/>
        </authorList>
    </citation>
    <scope>NUCLEOTIDE SEQUENCE</scope>
    <source>
        <strain evidence="1">MPI-CAGE-AT-0147</strain>
    </source>
</reference>
<proteinExistence type="predicted"/>